<dbReference type="InterPro" id="IPR007300">
    <property type="entry name" value="CidB/LrgB"/>
</dbReference>
<protein>
    <submittedName>
        <fullName evidence="6">LrgB family protein</fullName>
    </submittedName>
</protein>
<accession>A0A917CFC2</accession>
<organism evidence="6 7">
    <name type="scientific">Paenibacillus abyssi</name>
    <dbReference type="NCBI Taxonomy" id="1340531"/>
    <lineage>
        <taxon>Bacteria</taxon>
        <taxon>Bacillati</taxon>
        <taxon>Bacillota</taxon>
        <taxon>Bacilli</taxon>
        <taxon>Bacillales</taxon>
        <taxon>Paenibacillaceae</taxon>
        <taxon>Paenibacillus</taxon>
    </lineage>
</organism>
<dbReference type="PANTHER" id="PTHR30249:SF0">
    <property type="entry name" value="PLASTIDAL GLYCOLATE_GLYCERATE TRANSLOCATOR 1, CHLOROPLASTIC"/>
    <property type="match status" value="1"/>
</dbReference>
<evidence type="ECO:0000256" key="5">
    <source>
        <dbReference type="SAM" id="Phobius"/>
    </source>
</evidence>
<keyword evidence="2 5" id="KW-0812">Transmembrane</keyword>
<feature type="transmembrane region" description="Helical" evidence="5">
    <location>
        <begin position="94"/>
        <end position="127"/>
    </location>
</feature>
<dbReference type="AlphaFoldDB" id="A0A917CFC2"/>
<evidence type="ECO:0000313" key="7">
    <source>
        <dbReference type="Proteomes" id="UP000644756"/>
    </source>
</evidence>
<dbReference type="Proteomes" id="UP000644756">
    <property type="component" value="Unassembled WGS sequence"/>
</dbReference>
<evidence type="ECO:0000256" key="3">
    <source>
        <dbReference type="ARBA" id="ARBA00022989"/>
    </source>
</evidence>
<comment type="caution">
    <text evidence="6">The sequence shown here is derived from an EMBL/GenBank/DDBJ whole genome shotgun (WGS) entry which is preliminary data.</text>
</comment>
<feature type="transmembrane region" description="Helical" evidence="5">
    <location>
        <begin position="210"/>
        <end position="229"/>
    </location>
</feature>
<feature type="transmembrane region" description="Helical" evidence="5">
    <location>
        <begin position="35"/>
        <end position="55"/>
    </location>
</feature>
<feature type="transmembrane region" description="Helical" evidence="5">
    <location>
        <begin position="147"/>
        <end position="167"/>
    </location>
</feature>
<evidence type="ECO:0000256" key="2">
    <source>
        <dbReference type="ARBA" id="ARBA00022692"/>
    </source>
</evidence>
<comment type="subcellular location">
    <subcellularLocation>
        <location evidence="1">Membrane</location>
        <topology evidence="1">Multi-pass membrane protein</topology>
    </subcellularLocation>
</comment>
<evidence type="ECO:0000256" key="1">
    <source>
        <dbReference type="ARBA" id="ARBA00004141"/>
    </source>
</evidence>
<feature type="transmembrane region" description="Helical" evidence="5">
    <location>
        <begin position="61"/>
        <end position="82"/>
    </location>
</feature>
<reference evidence="6" key="1">
    <citation type="journal article" date="2014" name="Int. J. Syst. Evol. Microbiol.">
        <title>Complete genome sequence of Corynebacterium casei LMG S-19264T (=DSM 44701T), isolated from a smear-ripened cheese.</title>
        <authorList>
            <consortium name="US DOE Joint Genome Institute (JGI-PGF)"/>
            <person name="Walter F."/>
            <person name="Albersmeier A."/>
            <person name="Kalinowski J."/>
            <person name="Ruckert C."/>
        </authorList>
    </citation>
    <scope>NUCLEOTIDE SEQUENCE</scope>
    <source>
        <strain evidence="6">CGMCC 1.12987</strain>
    </source>
</reference>
<reference evidence="6" key="2">
    <citation type="submission" date="2020-09" db="EMBL/GenBank/DDBJ databases">
        <authorList>
            <person name="Sun Q."/>
            <person name="Zhou Y."/>
        </authorList>
    </citation>
    <scope>NUCLEOTIDE SEQUENCE</scope>
    <source>
        <strain evidence="6">CGMCC 1.12987</strain>
    </source>
</reference>
<feature type="transmembrane region" description="Helical" evidence="5">
    <location>
        <begin position="179"/>
        <end position="198"/>
    </location>
</feature>
<proteinExistence type="predicted"/>
<keyword evidence="4 5" id="KW-0472">Membrane</keyword>
<keyword evidence="7" id="KW-1185">Reference proteome</keyword>
<sequence>MPAIADWIQGPEWAVAVTVAAYAAALLLRNKFKWMHPLFTGAAAVILFLTFTDISYEDYRIGGDLILFMLGPATVALGVPLYKHSQRLRRHIPGILAGVMAGSVVSIAGAWLLASVSGLSTAILYSMIPKSVTAAVSVPLSEQLGGIPELTAVLTVLTGLIGSMFGPMVLKLFGIRRDLAIGVAVGTASHGIGTARLVNDSEWQASVSALSMSLSCIITPIFILPLYWLI</sequence>
<evidence type="ECO:0000256" key="4">
    <source>
        <dbReference type="ARBA" id="ARBA00023136"/>
    </source>
</evidence>
<gene>
    <name evidence="6" type="ORF">GCM10010916_00040</name>
</gene>
<dbReference type="EMBL" id="BMGR01000001">
    <property type="protein sequence ID" value="GGF86712.1"/>
    <property type="molecule type" value="Genomic_DNA"/>
</dbReference>
<dbReference type="Pfam" id="PF04172">
    <property type="entry name" value="LrgB"/>
    <property type="match status" value="1"/>
</dbReference>
<dbReference type="RefSeq" id="WP_188527798.1">
    <property type="nucleotide sequence ID" value="NZ_BMGR01000001.1"/>
</dbReference>
<dbReference type="PANTHER" id="PTHR30249">
    <property type="entry name" value="PUTATIVE SEROTONIN TRANSPORTER"/>
    <property type="match status" value="1"/>
</dbReference>
<dbReference type="GO" id="GO:0016020">
    <property type="term" value="C:membrane"/>
    <property type="evidence" value="ECO:0007669"/>
    <property type="project" value="UniProtKB-SubCell"/>
</dbReference>
<evidence type="ECO:0000313" key="6">
    <source>
        <dbReference type="EMBL" id="GGF86712.1"/>
    </source>
</evidence>
<keyword evidence="3 5" id="KW-1133">Transmembrane helix</keyword>
<feature type="transmembrane region" description="Helical" evidence="5">
    <location>
        <begin position="12"/>
        <end position="28"/>
    </location>
</feature>
<name>A0A917CFC2_9BACL</name>